<organism evidence="1 2">
    <name type="scientific">Gossypium australe</name>
    <dbReference type="NCBI Taxonomy" id="47621"/>
    <lineage>
        <taxon>Eukaryota</taxon>
        <taxon>Viridiplantae</taxon>
        <taxon>Streptophyta</taxon>
        <taxon>Embryophyta</taxon>
        <taxon>Tracheophyta</taxon>
        <taxon>Spermatophyta</taxon>
        <taxon>Magnoliopsida</taxon>
        <taxon>eudicotyledons</taxon>
        <taxon>Gunneridae</taxon>
        <taxon>Pentapetalae</taxon>
        <taxon>rosids</taxon>
        <taxon>malvids</taxon>
        <taxon>Malvales</taxon>
        <taxon>Malvaceae</taxon>
        <taxon>Malvoideae</taxon>
        <taxon>Gossypium</taxon>
    </lineage>
</organism>
<reference evidence="2" key="1">
    <citation type="journal article" date="2019" name="Plant Biotechnol. J.">
        <title>Genome sequencing of the Australian wild diploid species Gossypium australe highlights disease resistance and delayed gland morphogenesis.</title>
        <authorList>
            <person name="Cai Y."/>
            <person name="Cai X."/>
            <person name="Wang Q."/>
            <person name="Wang P."/>
            <person name="Zhang Y."/>
            <person name="Cai C."/>
            <person name="Xu Y."/>
            <person name="Wang K."/>
            <person name="Zhou Z."/>
            <person name="Wang C."/>
            <person name="Geng S."/>
            <person name="Li B."/>
            <person name="Dong Q."/>
            <person name="Hou Y."/>
            <person name="Wang H."/>
            <person name="Ai P."/>
            <person name="Liu Z."/>
            <person name="Yi F."/>
            <person name="Sun M."/>
            <person name="An G."/>
            <person name="Cheng J."/>
            <person name="Zhang Y."/>
            <person name="Shi Q."/>
            <person name="Xie Y."/>
            <person name="Shi X."/>
            <person name="Chang Y."/>
            <person name="Huang F."/>
            <person name="Chen Y."/>
            <person name="Hong S."/>
            <person name="Mi L."/>
            <person name="Sun Q."/>
            <person name="Zhang L."/>
            <person name="Zhou B."/>
            <person name="Peng R."/>
            <person name="Zhang X."/>
            <person name="Liu F."/>
        </authorList>
    </citation>
    <scope>NUCLEOTIDE SEQUENCE [LARGE SCALE GENOMIC DNA]</scope>
    <source>
        <strain evidence="2">cv. PA1801</strain>
    </source>
</reference>
<dbReference type="EMBL" id="SMMG02000005">
    <property type="protein sequence ID" value="KAA3476034.1"/>
    <property type="molecule type" value="Genomic_DNA"/>
</dbReference>
<sequence length="78" mass="9396">MKWRPELLSLNIPLIPLPRSIYGNLPYWFKAVFLFEFPIYNRYLNRNRVLINLMALPTLLEHDITELLCGLYFYSECD</sequence>
<dbReference type="AlphaFoldDB" id="A0A5B6W481"/>
<keyword evidence="2" id="KW-1185">Reference proteome</keyword>
<evidence type="ECO:0000313" key="1">
    <source>
        <dbReference type="EMBL" id="KAA3476034.1"/>
    </source>
</evidence>
<evidence type="ECO:0000313" key="2">
    <source>
        <dbReference type="Proteomes" id="UP000325315"/>
    </source>
</evidence>
<accession>A0A5B6W481</accession>
<comment type="caution">
    <text evidence="1">The sequence shown here is derived from an EMBL/GenBank/DDBJ whole genome shotgun (WGS) entry which is preliminary data.</text>
</comment>
<protein>
    <submittedName>
        <fullName evidence="1">3-oxo-5-alpha-steroid 4-dehydrogenase 1</fullName>
    </submittedName>
</protein>
<name>A0A5B6W481_9ROSI</name>
<dbReference type="Proteomes" id="UP000325315">
    <property type="component" value="Unassembled WGS sequence"/>
</dbReference>
<gene>
    <name evidence="1" type="ORF">EPI10_026142</name>
</gene>
<proteinExistence type="predicted"/>